<dbReference type="PANTHER" id="PTHR35458:SF2">
    <property type="entry name" value="SLR0755 PROTEIN"/>
    <property type="match status" value="1"/>
</dbReference>
<dbReference type="PANTHER" id="PTHR35458">
    <property type="entry name" value="SLR0755 PROTEIN"/>
    <property type="match status" value="1"/>
</dbReference>
<comment type="caution">
    <text evidence="2">The sequence shown here is derived from an EMBL/GenBank/DDBJ whole genome shotgun (WGS) entry which is preliminary data.</text>
</comment>
<dbReference type="EMBL" id="WUMU01000001">
    <property type="protein sequence ID" value="MXN16372.1"/>
    <property type="molecule type" value="Genomic_DNA"/>
</dbReference>
<dbReference type="InterPro" id="IPR021139">
    <property type="entry name" value="NYN"/>
</dbReference>
<evidence type="ECO:0000259" key="1">
    <source>
        <dbReference type="Pfam" id="PF01936"/>
    </source>
</evidence>
<dbReference type="Gene3D" id="3.40.50.1010">
    <property type="entry name" value="5'-nuclease"/>
    <property type="match status" value="1"/>
</dbReference>
<dbReference type="Pfam" id="PF01936">
    <property type="entry name" value="NYN"/>
    <property type="match status" value="1"/>
</dbReference>
<dbReference type="GO" id="GO:0004540">
    <property type="term" value="F:RNA nuclease activity"/>
    <property type="evidence" value="ECO:0007669"/>
    <property type="project" value="InterPro"/>
</dbReference>
<keyword evidence="3" id="KW-1185">Reference proteome</keyword>
<evidence type="ECO:0000313" key="3">
    <source>
        <dbReference type="Proteomes" id="UP000477911"/>
    </source>
</evidence>
<dbReference type="AlphaFoldDB" id="A0A6L7FY65"/>
<sequence length="183" mass="20260">MFHPTDTAAALIDGPNFYATARALGIDVDYKRLMGLLSQTGRLLRASYFTPISTAEGEHVALRPLVDWLDYNGWNVIAKPAREFTDDEGRRRFRGNTDVDLALTAVNLAPRITHMALFTGNRDFAPLVQDLQSKGVRVTVVSSMKTKPSPFAADELRRAADTFLDLEDLRPLISRPERASAAA</sequence>
<name>A0A6L7FY65_9RHOB</name>
<evidence type="ECO:0000313" key="2">
    <source>
        <dbReference type="EMBL" id="MXN16372.1"/>
    </source>
</evidence>
<organism evidence="2 3">
    <name type="scientific">Pseudooceanicola albus</name>
    <dbReference type="NCBI Taxonomy" id="2692189"/>
    <lineage>
        <taxon>Bacteria</taxon>
        <taxon>Pseudomonadati</taxon>
        <taxon>Pseudomonadota</taxon>
        <taxon>Alphaproteobacteria</taxon>
        <taxon>Rhodobacterales</taxon>
        <taxon>Paracoccaceae</taxon>
        <taxon>Pseudooceanicola</taxon>
    </lineage>
</organism>
<protein>
    <submittedName>
        <fullName evidence="2">NYN domain-containing protein</fullName>
    </submittedName>
</protein>
<proteinExistence type="predicted"/>
<dbReference type="InterPro" id="IPR047140">
    <property type="entry name" value="LabA"/>
</dbReference>
<dbReference type="Proteomes" id="UP000477911">
    <property type="component" value="Unassembled WGS sequence"/>
</dbReference>
<accession>A0A6L7FY65</accession>
<gene>
    <name evidence="2" type="ORF">GR170_00880</name>
</gene>
<dbReference type="RefSeq" id="WP_160890915.1">
    <property type="nucleotide sequence ID" value="NZ_WUMU01000001.1"/>
</dbReference>
<dbReference type="CDD" id="cd10911">
    <property type="entry name" value="PIN_LabA"/>
    <property type="match status" value="1"/>
</dbReference>
<reference evidence="2 3" key="1">
    <citation type="submission" date="2019-12" db="EMBL/GenBank/DDBJ databases">
        <authorList>
            <person name="Li M."/>
        </authorList>
    </citation>
    <scope>NUCLEOTIDE SEQUENCE [LARGE SCALE GENOMIC DNA]</scope>
    <source>
        <strain evidence="2 3">GBMRC 2024</strain>
    </source>
</reference>
<feature type="domain" description="NYN" evidence="1">
    <location>
        <begin position="9"/>
        <end position="167"/>
    </location>
</feature>